<dbReference type="HOGENOM" id="CLU_1722368_0_0_1"/>
<evidence type="ECO:0000313" key="2">
    <source>
        <dbReference type="EMBL" id="EMR66507.1"/>
    </source>
</evidence>
<dbReference type="EMBL" id="KB706641">
    <property type="protein sequence ID" value="EMR66507.1"/>
    <property type="molecule type" value="Genomic_DNA"/>
</dbReference>
<keyword evidence="3" id="KW-1185">Reference proteome</keyword>
<feature type="region of interest" description="Disordered" evidence="1">
    <location>
        <begin position="129"/>
        <end position="152"/>
    </location>
</feature>
<organism evidence="2 3">
    <name type="scientific">Eutypa lata (strain UCR-EL1)</name>
    <name type="common">Grapevine dieback disease fungus</name>
    <name type="synonym">Eutypa armeniacae</name>
    <dbReference type="NCBI Taxonomy" id="1287681"/>
    <lineage>
        <taxon>Eukaryota</taxon>
        <taxon>Fungi</taxon>
        <taxon>Dikarya</taxon>
        <taxon>Ascomycota</taxon>
        <taxon>Pezizomycotina</taxon>
        <taxon>Sordariomycetes</taxon>
        <taxon>Xylariomycetidae</taxon>
        <taxon>Xylariales</taxon>
        <taxon>Diatrypaceae</taxon>
        <taxon>Eutypa</taxon>
    </lineage>
</organism>
<protein>
    <submittedName>
        <fullName evidence="2">Uncharacterized protein</fullName>
    </submittedName>
</protein>
<accession>M7SQL7</accession>
<proteinExistence type="predicted"/>
<sequence length="152" mass="16577">MFGGRPVKCQLCLDENKACVPPSGPLKARAIRLASALRKNNGSLPTTATFEAQAAVRKVLRAKTRAKKQVTMQSSAQPTAAQPSAAPVDPVVERQERKLVAAERHAKAAERTAKALEDLLDCFRKVHREVLEEEEPSDDESSATRDTNSEDN</sequence>
<feature type="compositionally biased region" description="Acidic residues" evidence="1">
    <location>
        <begin position="131"/>
        <end position="141"/>
    </location>
</feature>
<gene>
    <name evidence="2" type="ORF">UCREL1_6511</name>
</gene>
<dbReference type="KEGG" id="ela:UCREL1_6511"/>
<name>M7SQL7_EUTLA</name>
<reference evidence="3" key="1">
    <citation type="journal article" date="2013" name="Genome Announc.">
        <title>Draft genome sequence of the grapevine dieback fungus Eutypa lata UCR-EL1.</title>
        <authorList>
            <person name="Blanco-Ulate B."/>
            <person name="Rolshausen P.E."/>
            <person name="Cantu D."/>
        </authorList>
    </citation>
    <scope>NUCLEOTIDE SEQUENCE [LARGE SCALE GENOMIC DNA]</scope>
    <source>
        <strain evidence="3">UCR-EL1</strain>
    </source>
</reference>
<evidence type="ECO:0000313" key="3">
    <source>
        <dbReference type="Proteomes" id="UP000012174"/>
    </source>
</evidence>
<feature type="compositionally biased region" description="Low complexity" evidence="1">
    <location>
        <begin position="73"/>
        <end position="87"/>
    </location>
</feature>
<dbReference type="AlphaFoldDB" id="M7SQL7"/>
<evidence type="ECO:0000256" key="1">
    <source>
        <dbReference type="SAM" id="MobiDB-lite"/>
    </source>
</evidence>
<feature type="region of interest" description="Disordered" evidence="1">
    <location>
        <begin position="66"/>
        <end position="97"/>
    </location>
</feature>
<dbReference type="Proteomes" id="UP000012174">
    <property type="component" value="Unassembled WGS sequence"/>
</dbReference>